<dbReference type="InterPro" id="IPR050205">
    <property type="entry name" value="CDPK_Ser/Thr_kinases"/>
</dbReference>
<dbReference type="EMBL" id="CAMGYJ010000009">
    <property type="protein sequence ID" value="CAI0539673.1"/>
    <property type="molecule type" value="Genomic_DNA"/>
</dbReference>
<dbReference type="AlphaFoldDB" id="A0AAV0Q5S2"/>
<evidence type="ECO:0000256" key="2">
    <source>
        <dbReference type="ARBA" id="ARBA00022527"/>
    </source>
</evidence>
<evidence type="ECO:0000313" key="8">
    <source>
        <dbReference type="Proteomes" id="UP001154282"/>
    </source>
</evidence>
<name>A0AAV0Q5S2_9ROSI</name>
<evidence type="ECO:0000256" key="3">
    <source>
        <dbReference type="ARBA" id="ARBA00022679"/>
    </source>
</evidence>
<evidence type="ECO:0000256" key="4">
    <source>
        <dbReference type="ARBA" id="ARBA00022741"/>
    </source>
</evidence>
<keyword evidence="8" id="KW-1185">Reference proteome</keyword>
<sequence length="123" mass="13901">MECRGYALHFVVWGSSILGWSEQGFAQAILRGVIDFKRDPWPNISDSAKSLVKAMLEPDPKLRLIAKQVLGALNIIFMMPIFLNHCQFWLPYGYICLICRASMAAKCQKSSKCSARRCCQIKA</sequence>
<reference evidence="7" key="1">
    <citation type="submission" date="2022-08" db="EMBL/GenBank/DDBJ databases">
        <authorList>
            <person name="Gutierrez-Valencia J."/>
        </authorList>
    </citation>
    <scope>NUCLEOTIDE SEQUENCE</scope>
</reference>
<keyword evidence="6" id="KW-0067">ATP-binding</keyword>
<dbReference type="Gene3D" id="1.10.510.10">
    <property type="entry name" value="Transferase(Phosphotransferase) domain 1"/>
    <property type="match status" value="1"/>
</dbReference>
<keyword evidence="4" id="KW-0547">Nucleotide-binding</keyword>
<protein>
    <submittedName>
        <fullName evidence="7">Uncharacterized protein</fullName>
    </submittedName>
</protein>
<comment type="similarity">
    <text evidence="1">Belongs to the protein kinase superfamily. CAMK Ser/Thr protein kinase family. CaMK subfamily.</text>
</comment>
<dbReference type="PANTHER" id="PTHR24349">
    <property type="entry name" value="SERINE/THREONINE-PROTEIN KINASE"/>
    <property type="match status" value="1"/>
</dbReference>
<evidence type="ECO:0000256" key="5">
    <source>
        <dbReference type="ARBA" id="ARBA00022777"/>
    </source>
</evidence>
<organism evidence="7 8">
    <name type="scientific">Linum tenue</name>
    <dbReference type="NCBI Taxonomy" id="586396"/>
    <lineage>
        <taxon>Eukaryota</taxon>
        <taxon>Viridiplantae</taxon>
        <taxon>Streptophyta</taxon>
        <taxon>Embryophyta</taxon>
        <taxon>Tracheophyta</taxon>
        <taxon>Spermatophyta</taxon>
        <taxon>Magnoliopsida</taxon>
        <taxon>eudicotyledons</taxon>
        <taxon>Gunneridae</taxon>
        <taxon>Pentapetalae</taxon>
        <taxon>rosids</taxon>
        <taxon>fabids</taxon>
        <taxon>Malpighiales</taxon>
        <taxon>Linaceae</taxon>
        <taxon>Linum</taxon>
    </lineage>
</organism>
<evidence type="ECO:0000256" key="1">
    <source>
        <dbReference type="ARBA" id="ARBA00005354"/>
    </source>
</evidence>
<dbReference type="GO" id="GO:0004674">
    <property type="term" value="F:protein serine/threonine kinase activity"/>
    <property type="evidence" value="ECO:0007669"/>
    <property type="project" value="UniProtKB-KW"/>
</dbReference>
<comment type="caution">
    <text evidence="7">The sequence shown here is derived from an EMBL/GenBank/DDBJ whole genome shotgun (WGS) entry which is preliminary data.</text>
</comment>
<keyword evidence="5" id="KW-0418">Kinase</keyword>
<dbReference type="Proteomes" id="UP001154282">
    <property type="component" value="Unassembled WGS sequence"/>
</dbReference>
<dbReference type="InterPro" id="IPR011009">
    <property type="entry name" value="Kinase-like_dom_sf"/>
</dbReference>
<keyword evidence="2" id="KW-0723">Serine/threonine-protein kinase</keyword>
<dbReference type="GO" id="GO:0005524">
    <property type="term" value="F:ATP binding"/>
    <property type="evidence" value="ECO:0007669"/>
    <property type="project" value="UniProtKB-KW"/>
</dbReference>
<gene>
    <name evidence="7" type="ORF">LITE_LOCUS41362</name>
</gene>
<evidence type="ECO:0000256" key="6">
    <source>
        <dbReference type="ARBA" id="ARBA00022840"/>
    </source>
</evidence>
<keyword evidence="3" id="KW-0808">Transferase</keyword>
<dbReference type="SUPFAM" id="SSF56112">
    <property type="entry name" value="Protein kinase-like (PK-like)"/>
    <property type="match status" value="1"/>
</dbReference>
<accession>A0AAV0Q5S2</accession>
<evidence type="ECO:0000313" key="7">
    <source>
        <dbReference type="EMBL" id="CAI0539673.1"/>
    </source>
</evidence>
<proteinExistence type="inferred from homology"/>